<dbReference type="GO" id="GO:0015990">
    <property type="term" value="P:electron transport coupled proton transport"/>
    <property type="evidence" value="ECO:0007669"/>
    <property type="project" value="TreeGrafter"/>
</dbReference>
<geneLocation type="mitochondrion" evidence="9"/>
<accession>Q35061</accession>
<name>Q35061_MARPA</name>
<dbReference type="SUPFAM" id="SSF55608">
    <property type="entry name" value="Homing endonucleases"/>
    <property type="match status" value="2"/>
</dbReference>
<dbReference type="PRINTS" id="PR01165">
    <property type="entry name" value="CYCOXIDASEI"/>
</dbReference>
<dbReference type="GO" id="GO:0004129">
    <property type="term" value="F:cytochrome-c oxidase activity"/>
    <property type="evidence" value="ECO:0007669"/>
    <property type="project" value="InterPro"/>
</dbReference>
<dbReference type="GO" id="GO:0005739">
    <property type="term" value="C:mitochondrion"/>
    <property type="evidence" value="ECO:0007669"/>
    <property type="project" value="GOC"/>
</dbReference>
<dbReference type="GO" id="GO:0020037">
    <property type="term" value="F:heme binding"/>
    <property type="evidence" value="ECO:0007669"/>
    <property type="project" value="InterPro"/>
</dbReference>
<dbReference type="PROSITE" id="PS50855">
    <property type="entry name" value="COX1"/>
    <property type="match status" value="1"/>
</dbReference>
<dbReference type="Gene3D" id="3.10.28.10">
    <property type="entry name" value="Homing endonucleases"/>
    <property type="match status" value="2"/>
</dbReference>
<dbReference type="InterPro" id="IPR004860">
    <property type="entry name" value="LAGLIDADG_dom"/>
</dbReference>
<comment type="similarity">
    <text evidence="1">In the C-terminal section; belongs to the LAGLIDADG endonuclease family.</text>
</comment>
<keyword evidence="9" id="KW-0496">Mitochondrion</keyword>
<dbReference type="Gene3D" id="1.20.210.10">
    <property type="entry name" value="Cytochrome c oxidase-like, subunit I domain"/>
    <property type="match status" value="1"/>
</dbReference>
<evidence type="ECO:0000256" key="6">
    <source>
        <dbReference type="ARBA" id="ARBA00022886"/>
    </source>
</evidence>
<keyword evidence="5" id="KW-0378">Hydrolase</keyword>
<dbReference type="InterPro" id="IPR000883">
    <property type="entry name" value="Cyt_C_Oxase_1"/>
</dbReference>
<keyword evidence="3" id="KW-0540">Nuclease</keyword>
<evidence type="ECO:0000313" key="9">
    <source>
        <dbReference type="EMBL" id="AAC09453.1"/>
    </source>
</evidence>
<feature type="transmembrane region" description="Helical" evidence="7">
    <location>
        <begin position="20"/>
        <end position="39"/>
    </location>
</feature>
<dbReference type="InterPro" id="IPR027434">
    <property type="entry name" value="Homing_endonucl"/>
</dbReference>
<evidence type="ECO:0000256" key="1">
    <source>
        <dbReference type="ARBA" id="ARBA00009332"/>
    </source>
</evidence>
<organism evidence="9">
    <name type="scientific">Marchantia paleacea</name>
    <name type="common">Liverwort</name>
    <dbReference type="NCBI Taxonomy" id="56867"/>
    <lineage>
        <taxon>Eukaryota</taxon>
        <taxon>Viridiplantae</taxon>
        <taxon>Streptophyta</taxon>
        <taxon>Embryophyta</taxon>
        <taxon>Marchantiophyta</taxon>
        <taxon>Marchantiopsida</taxon>
        <taxon>Marchantiidae</taxon>
        <taxon>Marchantiales</taxon>
        <taxon>Marchantiaceae</taxon>
        <taxon>Marchantia</taxon>
    </lineage>
</organism>
<dbReference type="Pfam" id="PF00961">
    <property type="entry name" value="LAGLIDADG_1"/>
    <property type="match status" value="1"/>
</dbReference>
<evidence type="ECO:0000256" key="4">
    <source>
        <dbReference type="ARBA" id="ARBA00022759"/>
    </source>
</evidence>
<sequence>MNNFAQRWLFSTNHKDIGTLYLIFGAIAGVMGTCFSVLIRMELAQPGNQILGGNHQLYNVLITAHAFLMIFFMVMPAMIGGFGNWFVPILIGSPDMAFPRLNNISFWLLPPSLLLLLSSALVEVGCGSGWTVKKEAVPCGNIGNNISARCGNILTTEKSAQSGRRPFQLRPKAKTFSTRGQPAWGGAPHQRLNAEYLSFCRWLVGMTDGDGCFSIVLQNGKYNLNFSIAQGKYNLRILYYIKKILGVGSVNMHKTIGVYRIRDRRKLAEIIFPIFDQYPCLTSKQFHYERFRQAHRILEDPKLLTEHKYSICEQLRSATLPETYVNPVWTANMAIDIDWLTGFIEAEGSFFLYNRDGKQRISIAFGLTQKLDRPLLEVIRRRLHIPTQIIERPHFYRLETTHSRAVLGISQLFQGRFKGMKSLEVEALVESRLL</sequence>
<protein>
    <submittedName>
        <fullName evidence="9">CoxI intron4 ORF</fullName>
    </submittedName>
</protein>
<dbReference type="SUPFAM" id="SSF81442">
    <property type="entry name" value="Cytochrome c oxidase subunit I-like"/>
    <property type="match status" value="1"/>
</dbReference>
<dbReference type="EMBL" id="M68929">
    <property type="protein sequence ID" value="AAC09453.1"/>
    <property type="molecule type" value="Genomic_DNA"/>
</dbReference>
<dbReference type="InterPro" id="IPR023616">
    <property type="entry name" value="Cyt_c_oxase-like_su1_dom"/>
</dbReference>
<reference evidence="9" key="2">
    <citation type="journal article" date="1992" name="Nucleic Acids Res.">
        <title>Gene clusters for ribosomal proteins in the mitochondrial genome of a liverwort, Marchantia polymorpha.</title>
        <authorList>
            <person name="Takemura M."/>
            <person name="Oda K."/>
            <person name="Yamato K."/>
            <person name="Ohta E."/>
            <person name="Nakamura Y."/>
            <person name="Nozato N."/>
            <person name="Akashi K."/>
            <person name="Ohyama K."/>
        </authorList>
    </citation>
    <scope>NUCLEOTIDE SEQUENCE</scope>
    <source>
        <strain evidence="9">A 18</strain>
    </source>
</reference>
<keyword evidence="7" id="KW-1133">Transmembrane helix</keyword>
<dbReference type="GO" id="GO:0006314">
    <property type="term" value="P:intron homing"/>
    <property type="evidence" value="ECO:0007669"/>
    <property type="project" value="UniProtKB-KW"/>
</dbReference>
<dbReference type="PANTHER" id="PTHR10422:SF18">
    <property type="entry name" value="CYTOCHROME C OXIDASE SUBUNIT 1"/>
    <property type="match status" value="1"/>
</dbReference>
<keyword evidence="4" id="KW-0255">Endonuclease</keyword>
<keyword evidence="6" id="KW-0404">Intron homing</keyword>
<evidence type="ECO:0000256" key="3">
    <source>
        <dbReference type="ARBA" id="ARBA00022722"/>
    </source>
</evidence>
<dbReference type="InterPro" id="IPR036927">
    <property type="entry name" value="Cyt_c_oxase-like_su1_sf"/>
</dbReference>
<dbReference type="GO" id="GO:0016020">
    <property type="term" value="C:membrane"/>
    <property type="evidence" value="ECO:0007669"/>
    <property type="project" value="InterPro"/>
</dbReference>
<comment type="similarity">
    <text evidence="2">In the N-terminal section; belongs to the heme-copper respiratory oxidase family.</text>
</comment>
<keyword evidence="7" id="KW-0472">Membrane</keyword>
<dbReference type="GO" id="GO:0006123">
    <property type="term" value="P:mitochondrial electron transport, cytochrome c to oxygen"/>
    <property type="evidence" value="ECO:0007669"/>
    <property type="project" value="TreeGrafter"/>
</dbReference>
<proteinExistence type="inferred from homology"/>
<evidence type="ECO:0000256" key="2">
    <source>
        <dbReference type="ARBA" id="ARBA00010468"/>
    </source>
</evidence>
<dbReference type="GO" id="GO:0016787">
    <property type="term" value="F:hydrolase activity"/>
    <property type="evidence" value="ECO:0007669"/>
    <property type="project" value="UniProtKB-KW"/>
</dbReference>
<dbReference type="PANTHER" id="PTHR10422">
    <property type="entry name" value="CYTOCHROME C OXIDASE SUBUNIT 1"/>
    <property type="match status" value="1"/>
</dbReference>
<dbReference type="AlphaFoldDB" id="Q35061"/>
<dbReference type="Pfam" id="PF00115">
    <property type="entry name" value="COX1"/>
    <property type="match status" value="1"/>
</dbReference>
<gene>
    <name evidence="9" type="primary">coxI</name>
</gene>
<keyword evidence="7" id="KW-0812">Transmembrane</keyword>
<feature type="domain" description="Cytochrome oxidase subunit I profile" evidence="8">
    <location>
        <begin position="8"/>
        <end position="138"/>
    </location>
</feature>
<reference evidence="9" key="1">
    <citation type="journal article" date="1992" name="J. Mol. Biol.">
        <title>Gene organization deduced from the complete sequence of liverwort Marchantia polymorpha mitochondrial DNA. A primitive form of plant mitochondrial genome.</title>
        <authorList>
            <person name="Oda K."/>
            <person name="Yamato K."/>
            <person name="Ohta E."/>
            <person name="Nakamura Y."/>
            <person name="Takemura M."/>
            <person name="Nozato N."/>
            <person name="Akashi K."/>
            <person name="Kanegae T."/>
            <person name="Ogura Y."/>
            <person name="Kohchi T."/>
            <person name="Ohyama K."/>
        </authorList>
    </citation>
    <scope>NUCLEOTIDE SEQUENCE</scope>
    <source>
        <strain evidence="9">A 18</strain>
    </source>
</reference>
<reference evidence="9" key="3">
    <citation type="journal article" date="1992" name="Nucleic Acids Res.">
        <title>Transfer RNA genes in the mitochondrial genome from a liverwort, Marchantia polymorpha: the absence of chloroplast-like tRNAs.</title>
        <authorList>
            <person name="Oda K."/>
            <person name="Yamato K."/>
            <person name="Ohta E."/>
            <person name="Nakamura Y."/>
            <person name="Takemura M."/>
            <person name="Nozato N."/>
            <person name="Akashi K."/>
            <person name="Ohyama K."/>
        </authorList>
    </citation>
    <scope>NUCLEOTIDE SEQUENCE</scope>
    <source>
        <strain evidence="9">A 18</strain>
    </source>
</reference>
<dbReference type="PIR" id="S25958">
    <property type="entry name" value="S25958"/>
</dbReference>
<evidence type="ECO:0000256" key="7">
    <source>
        <dbReference type="SAM" id="Phobius"/>
    </source>
</evidence>
<evidence type="ECO:0000259" key="8">
    <source>
        <dbReference type="PROSITE" id="PS50855"/>
    </source>
</evidence>
<evidence type="ECO:0000256" key="5">
    <source>
        <dbReference type="ARBA" id="ARBA00022801"/>
    </source>
</evidence>
<feature type="transmembrane region" description="Helical" evidence="7">
    <location>
        <begin position="60"/>
        <end position="86"/>
    </location>
</feature>
<dbReference type="GO" id="GO:0004519">
    <property type="term" value="F:endonuclease activity"/>
    <property type="evidence" value="ECO:0007669"/>
    <property type="project" value="UniProtKB-KW"/>
</dbReference>